<dbReference type="PANTHER" id="PTHR37417:SF4">
    <property type="entry name" value="67 KDA MYOSIN-CROSS-REACTIVE ANTIGEN FAMILY PROTEIN (AFU_ORTHOLOGUE AFUA_3G03570)"/>
    <property type="match status" value="1"/>
</dbReference>
<name>A0A9X0B962_9EURO</name>
<dbReference type="AlphaFoldDB" id="A0A9X0B962"/>
<dbReference type="GO" id="GO:0006631">
    <property type="term" value="P:fatty acid metabolic process"/>
    <property type="evidence" value="ECO:0007669"/>
    <property type="project" value="InterPro"/>
</dbReference>
<dbReference type="GO" id="GO:0071949">
    <property type="term" value="F:FAD binding"/>
    <property type="evidence" value="ECO:0007669"/>
    <property type="project" value="InterPro"/>
</dbReference>
<dbReference type="PANTHER" id="PTHR37417">
    <property type="entry name" value="67 KDA MYOSIN-CROSS-REACTIVE ANTIGEN FAMILY PROTEIN (AFU_ORTHOLOGUE AFUA_5G09970)"/>
    <property type="match status" value="1"/>
</dbReference>
<comment type="caution">
    <text evidence="1">The sequence shown here is derived from an EMBL/GenBank/DDBJ whole genome shotgun (WGS) entry which is preliminary data.</text>
</comment>
<dbReference type="OrthoDB" id="545169at2759"/>
<dbReference type="EMBL" id="JAPZBU010000007">
    <property type="protein sequence ID" value="KAJ5394699.1"/>
    <property type="molecule type" value="Genomic_DNA"/>
</dbReference>
<evidence type="ECO:0000313" key="2">
    <source>
        <dbReference type="Proteomes" id="UP001147747"/>
    </source>
</evidence>
<reference evidence="1" key="2">
    <citation type="journal article" date="2023" name="IMA Fungus">
        <title>Comparative genomic study of the Penicillium genus elucidates a diverse pangenome and 15 lateral gene transfer events.</title>
        <authorList>
            <person name="Petersen C."/>
            <person name="Sorensen T."/>
            <person name="Nielsen M.R."/>
            <person name="Sondergaard T.E."/>
            <person name="Sorensen J.L."/>
            <person name="Fitzpatrick D.A."/>
            <person name="Frisvad J.C."/>
            <person name="Nielsen K.L."/>
        </authorList>
    </citation>
    <scope>NUCLEOTIDE SEQUENCE</scope>
    <source>
        <strain evidence="1">IBT 29677</strain>
    </source>
</reference>
<gene>
    <name evidence="1" type="ORF">N7509_006486</name>
</gene>
<evidence type="ECO:0000313" key="1">
    <source>
        <dbReference type="EMBL" id="KAJ5394699.1"/>
    </source>
</evidence>
<accession>A0A9X0B962</accession>
<organism evidence="1 2">
    <name type="scientific">Penicillium cosmopolitanum</name>
    <dbReference type="NCBI Taxonomy" id="1131564"/>
    <lineage>
        <taxon>Eukaryota</taxon>
        <taxon>Fungi</taxon>
        <taxon>Dikarya</taxon>
        <taxon>Ascomycota</taxon>
        <taxon>Pezizomycotina</taxon>
        <taxon>Eurotiomycetes</taxon>
        <taxon>Eurotiomycetidae</taxon>
        <taxon>Eurotiales</taxon>
        <taxon>Aspergillaceae</taxon>
        <taxon>Penicillium</taxon>
    </lineage>
</organism>
<sequence length="541" mass="60087">MNAKSSPVRDSESTQAWLVGSGIASLTAAVHLIHDAGLPGCNINILSHHGETGGGIRSSGDANHGFVLHPGCLPYFNDESVENLLSLVPSARVSGKSLLDAVGDFELSERFSLGMKAQTRFLRNKEGKCERSGGAHLSIGPYNRLQLLKVLVESENLLGHNQIQHFFGNDFFATDFWVLWSTTFSLRPSHSVIEFQRCLRKHLPNIHSLNDVRTLDRTRFNLYESIILPISTYLRSKGVNFNFNAKVIDIRFDMDDNSSEPTTVTGIVIRQNERERIVILNPNDVAIVTIGSPHSGHQVGSNLDPPLQPSVPNDFNYEDWSLWIHLAQKSTKFGVPLNFNSHPQESTLVTFTVTLHGSEFMRLYRVLTHDVPGSGALLSFPDSNWLLSISIPHQPVCSTQPPNTHVIWGYGLRPEKIGNFVDKPMTKCAGRDIMIELLSHLNFPIKNLLPKSITIPCFFPLATSALLPRYPKNRPEVIPPETTNIALVGIFAEIPHDPTFNLEYSVRGAQTAVYQLMGLPKSPPKAKQSLLLDVFDLLVDS</sequence>
<dbReference type="SUPFAM" id="SSF51905">
    <property type="entry name" value="FAD/NAD(P)-binding domain"/>
    <property type="match status" value="1"/>
</dbReference>
<dbReference type="InterPro" id="IPR010354">
    <property type="entry name" value="Oleate_hydratase"/>
</dbReference>
<protein>
    <recommendedName>
        <fullName evidence="3">Oleate hydratase</fullName>
    </recommendedName>
</protein>
<dbReference type="GO" id="GO:0050151">
    <property type="term" value="F:oleate hydratase activity"/>
    <property type="evidence" value="ECO:0007669"/>
    <property type="project" value="InterPro"/>
</dbReference>
<proteinExistence type="predicted"/>
<keyword evidence="2" id="KW-1185">Reference proteome</keyword>
<dbReference type="InterPro" id="IPR036188">
    <property type="entry name" value="FAD/NAD-bd_sf"/>
</dbReference>
<dbReference type="GeneID" id="81370103"/>
<dbReference type="RefSeq" id="XP_056488384.1">
    <property type="nucleotide sequence ID" value="XM_056631123.1"/>
</dbReference>
<dbReference type="Proteomes" id="UP001147747">
    <property type="component" value="Unassembled WGS sequence"/>
</dbReference>
<dbReference type="Gene3D" id="3.50.50.60">
    <property type="entry name" value="FAD/NAD(P)-binding domain"/>
    <property type="match status" value="3"/>
</dbReference>
<evidence type="ECO:0008006" key="3">
    <source>
        <dbReference type="Google" id="ProtNLM"/>
    </source>
</evidence>
<dbReference type="Pfam" id="PF06100">
    <property type="entry name" value="MCRA"/>
    <property type="match status" value="1"/>
</dbReference>
<reference evidence="1" key="1">
    <citation type="submission" date="2022-12" db="EMBL/GenBank/DDBJ databases">
        <authorList>
            <person name="Petersen C."/>
        </authorList>
    </citation>
    <scope>NUCLEOTIDE SEQUENCE</scope>
    <source>
        <strain evidence="1">IBT 29677</strain>
    </source>
</reference>